<feature type="transmembrane region" description="Helical" evidence="9">
    <location>
        <begin position="12"/>
        <end position="31"/>
    </location>
</feature>
<keyword evidence="6 9" id="KW-0029">Amino-acid transport</keyword>
<evidence type="ECO:0000256" key="5">
    <source>
        <dbReference type="ARBA" id="ARBA00022692"/>
    </source>
</evidence>
<keyword evidence="7 9" id="KW-1133">Transmembrane helix</keyword>
<dbReference type="EMBL" id="JAUSTT010000016">
    <property type="protein sequence ID" value="MDQ0176828.1"/>
    <property type="molecule type" value="Genomic_DNA"/>
</dbReference>
<feature type="transmembrane region" description="Helical" evidence="9">
    <location>
        <begin position="156"/>
        <end position="174"/>
    </location>
</feature>
<comment type="caution">
    <text evidence="10">The sequence shown here is derived from an EMBL/GenBank/DDBJ whole genome shotgun (WGS) entry which is preliminary data.</text>
</comment>
<feature type="transmembrane region" description="Helical" evidence="9">
    <location>
        <begin position="200"/>
        <end position="219"/>
    </location>
</feature>
<dbReference type="RefSeq" id="WP_307230296.1">
    <property type="nucleotide sequence ID" value="NZ_JAUSTT010000016.1"/>
</dbReference>
<evidence type="ECO:0000256" key="2">
    <source>
        <dbReference type="ARBA" id="ARBA00008540"/>
    </source>
</evidence>
<evidence type="ECO:0000256" key="1">
    <source>
        <dbReference type="ARBA" id="ARBA00004651"/>
    </source>
</evidence>
<sequence length="440" mass="47126">MLKKQNVSAKEIFVIGLMLFALFFGAGNLIFPPLLGQQAGTNVWIAIFGFLVTGVGLPLLAVIAVARSGGDLQTLASRVHPVFGLIFSVTMFLAIGPFFGIPRTGTVAYEIGIIPFLSENIQNNSWPLIIYTVIFFSLTALLALNPSKLVDRIGKILTPILIIVLALLVSKNFLTPMGSLQEPTKAYVDFPFFKGFIDGYLTMDTIAALVFGIVIIYSIREKGIIDVKQQIKTCVYAGLIAAAGLVAVYLSLAFIGATSTEAIGLKENGGAILSASVAHLYGSLGAIILGLTITFACLTTSIGLVSACATYFSKLVKPISYRAFVIVLSLFSMMIANVGLTELIAISLPVLMMIYPLSIVLILLSFLDPIFKGKRSVYAGALIPTGIISIVDGLSKTKIDISLVTDIFSLLPLFDEKIGWLLPAIIGGIIGLILDFIFRK</sequence>
<comment type="similarity">
    <text evidence="2 9">Belongs to the branched chain amino acid transporter family.</text>
</comment>
<dbReference type="PANTHER" id="PTHR30588">
    <property type="entry name" value="BRANCHED-CHAIN AMINO ACID TRANSPORT SYSTEM 2 CARRIER PROTEIN"/>
    <property type="match status" value="1"/>
</dbReference>
<organism evidence="10 11">
    <name type="scientific">Bacillus chungangensis</name>
    <dbReference type="NCBI Taxonomy" id="587633"/>
    <lineage>
        <taxon>Bacteria</taxon>
        <taxon>Bacillati</taxon>
        <taxon>Bacillota</taxon>
        <taxon>Bacilli</taxon>
        <taxon>Bacillales</taxon>
        <taxon>Bacillaceae</taxon>
        <taxon>Bacillus</taxon>
    </lineage>
</organism>
<keyword evidence="11" id="KW-1185">Reference proteome</keyword>
<keyword evidence="3 9" id="KW-0813">Transport</keyword>
<feature type="transmembrane region" description="Helical" evidence="9">
    <location>
        <begin position="319"/>
        <end position="338"/>
    </location>
</feature>
<comment type="subcellular location">
    <subcellularLocation>
        <location evidence="1 9">Cell membrane</location>
        <topology evidence="1 9">Multi-pass membrane protein</topology>
    </subcellularLocation>
</comment>
<keyword evidence="5 9" id="KW-0812">Transmembrane</keyword>
<feature type="transmembrane region" description="Helical" evidence="9">
    <location>
        <begin position="125"/>
        <end position="144"/>
    </location>
</feature>
<feature type="transmembrane region" description="Helical" evidence="9">
    <location>
        <begin position="286"/>
        <end position="312"/>
    </location>
</feature>
<dbReference type="Pfam" id="PF05525">
    <property type="entry name" value="Branch_AA_trans"/>
    <property type="match status" value="1"/>
</dbReference>
<dbReference type="InterPro" id="IPR004685">
    <property type="entry name" value="Brnchd-chn_aa_trnsp_Livcs"/>
</dbReference>
<evidence type="ECO:0000313" key="11">
    <source>
        <dbReference type="Proteomes" id="UP001223586"/>
    </source>
</evidence>
<feature type="transmembrane region" description="Helical" evidence="9">
    <location>
        <begin position="43"/>
        <end position="66"/>
    </location>
</feature>
<keyword evidence="4" id="KW-1003">Cell membrane</keyword>
<feature type="transmembrane region" description="Helical" evidence="9">
    <location>
        <begin position="418"/>
        <end position="438"/>
    </location>
</feature>
<protein>
    <recommendedName>
        <fullName evidence="9">Branched-chain amino acid transport system carrier protein</fullName>
    </recommendedName>
</protein>
<evidence type="ECO:0000256" key="3">
    <source>
        <dbReference type="ARBA" id="ARBA00022448"/>
    </source>
</evidence>
<evidence type="ECO:0000256" key="6">
    <source>
        <dbReference type="ARBA" id="ARBA00022970"/>
    </source>
</evidence>
<evidence type="ECO:0000313" key="10">
    <source>
        <dbReference type="EMBL" id="MDQ0176828.1"/>
    </source>
</evidence>
<dbReference type="PANTHER" id="PTHR30588:SF0">
    <property type="entry name" value="BRANCHED-CHAIN AMINO ACID PERMEASE BRNQ"/>
    <property type="match status" value="1"/>
</dbReference>
<evidence type="ECO:0000256" key="4">
    <source>
        <dbReference type="ARBA" id="ARBA00022475"/>
    </source>
</evidence>
<dbReference type="NCBIfam" id="TIGR00796">
    <property type="entry name" value="livcs"/>
    <property type="match status" value="1"/>
</dbReference>
<reference evidence="10 11" key="1">
    <citation type="submission" date="2023-07" db="EMBL/GenBank/DDBJ databases">
        <title>Genomic Encyclopedia of Type Strains, Phase IV (KMG-IV): sequencing the most valuable type-strain genomes for metagenomic binning, comparative biology and taxonomic classification.</title>
        <authorList>
            <person name="Goeker M."/>
        </authorList>
    </citation>
    <scope>NUCLEOTIDE SEQUENCE [LARGE SCALE GENOMIC DNA]</scope>
    <source>
        <strain evidence="10 11">DSM 23837</strain>
    </source>
</reference>
<gene>
    <name evidence="10" type="ORF">J2S08_002686</name>
</gene>
<accession>A0ABT9WU51</accession>
<evidence type="ECO:0000256" key="8">
    <source>
        <dbReference type="ARBA" id="ARBA00023136"/>
    </source>
</evidence>
<evidence type="ECO:0000256" key="9">
    <source>
        <dbReference type="RuleBase" id="RU362122"/>
    </source>
</evidence>
<keyword evidence="8 9" id="KW-0472">Membrane</keyword>
<comment type="function">
    <text evidence="9">Component of the transport system for branched-chain amino acids.</text>
</comment>
<feature type="transmembrane region" description="Helical" evidence="9">
    <location>
        <begin position="344"/>
        <end position="364"/>
    </location>
</feature>
<evidence type="ECO:0000256" key="7">
    <source>
        <dbReference type="ARBA" id="ARBA00022989"/>
    </source>
</evidence>
<name>A0ABT9WU51_9BACI</name>
<feature type="transmembrane region" description="Helical" evidence="9">
    <location>
        <begin position="376"/>
        <end position="395"/>
    </location>
</feature>
<proteinExistence type="inferred from homology"/>
<feature type="transmembrane region" description="Helical" evidence="9">
    <location>
        <begin position="231"/>
        <end position="255"/>
    </location>
</feature>
<dbReference type="Proteomes" id="UP001223586">
    <property type="component" value="Unassembled WGS sequence"/>
</dbReference>
<feature type="transmembrane region" description="Helical" evidence="9">
    <location>
        <begin position="78"/>
        <end position="99"/>
    </location>
</feature>